<proteinExistence type="predicted"/>
<reference evidence="2 3" key="1">
    <citation type="submission" date="2024-08" db="EMBL/GenBank/DDBJ databases">
        <title>Halobellus sp. MBLA0158 whole genome sequence.</title>
        <authorList>
            <person name="Hwang C.Y."/>
            <person name="Cho E.-S."/>
            <person name="Seo M.-J."/>
        </authorList>
    </citation>
    <scope>NUCLEOTIDE SEQUENCE [LARGE SCALE GENOMIC DNA]</scope>
    <source>
        <strain evidence="2 3">MBLA0158</strain>
    </source>
</reference>
<organism evidence="2 3">
    <name type="scientific">Halobellus rubicundus</name>
    <dbReference type="NCBI Taxonomy" id="2996466"/>
    <lineage>
        <taxon>Archaea</taxon>
        <taxon>Methanobacteriati</taxon>
        <taxon>Methanobacteriota</taxon>
        <taxon>Stenosarchaea group</taxon>
        <taxon>Halobacteria</taxon>
        <taxon>Halobacteriales</taxon>
        <taxon>Haloferacaceae</taxon>
        <taxon>Halobellus</taxon>
    </lineage>
</organism>
<dbReference type="RefSeq" id="WP_372387459.1">
    <property type="nucleotide sequence ID" value="NZ_JBGNYA010000001.1"/>
</dbReference>
<comment type="caution">
    <text evidence="2">The sequence shown here is derived from an EMBL/GenBank/DDBJ whole genome shotgun (WGS) entry which is preliminary data.</text>
</comment>
<keyword evidence="1" id="KW-0812">Transmembrane</keyword>
<evidence type="ECO:0000313" key="3">
    <source>
        <dbReference type="Proteomes" id="UP001570511"/>
    </source>
</evidence>
<feature type="transmembrane region" description="Helical" evidence="1">
    <location>
        <begin position="12"/>
        <end position="29"/>
    </location>
</feature>
<evidence type="ECO:0000256" key="1">
    <source>
        <dbReference type="SAM" id="Phobius"/>
    </source>
</evidence>
<dbReference type="EMBL" id="JBGNYA010000001">
    <property type="protein sequence ID" value="MFA1610139.1"/>
    <property type="molecule type" value="Genomic_DNA"/>
</dbReference>
<name>A0ABD5MC32_9EURY</name>
<protein>
    <submittedName>
        <fullName evidence="2">Uncharacterized protein</fullName>
    </submittedName>
</protein>
<dbReference type="AlphaFoldDB" id="A0ABD5MC32"/>
<keyword evidence="1" id="KW-1133">Transmembrane helix</keyword>
<gene>
    <name evidence="2" type="ORF">OS889_03860</name>
</gene>
<dbReference type="Proteomes" id="UP001570511">
    <property type="component" value="Unassembled WGS sequence"/>
</dbReference>
<sequence>MSSGFDALTGFLGLVLATVIGSAITRLLISPLVELRNMKAKIDKDISTYRHIITNPGGNHSQSEREDTRYELREDASELVAKAESLPFYWLWSTLQLVPSRDAIENANDNLIFLSNRLSQGDPIENDDKIQEIEDLLNI</sequence>
<accession>A0ABD5MC32</accession>
<keyword evidence="1" id="KW-0472">Membrane</keyword>
<keyword evidence="3" id="KW-1185">Reference proteome</keyword>
<evidence type="ECO:0000313" key="2">
    <source>
        <dbReference type="EMBL" id="MFA1610139.1"/>
    </source>
</evidence>